<name>A0AA39WYS9_9PEZI</name>
<dbReference type="AlphaFoldDB" id="A0AA39WYS9"/>
<feature type="non-terminal residue" evidence="1">
    <location>
        <position position="1"/>
    </location>
</feature>
<evidence type="ECO:0000313" key="2">
    <source>
        <dbReference type="Proteomes" id="UP001175000"/>
    </source>
</evidence>
<feature type="non-terminal residue" evidence="1">
    <location>
        <position position="382"/>
    </location>
</feature>
<evidence type="ECO:0008006" key="3">
    <source>
        <dbReference type="Google" id="ProtNLM"/>
    </source>
</evidence>
<comment type="caution">
    <text evidence="1">The sequence shown here is derived from an EMBL/GenBank/DDBJ whole genome shotgun (WGS) entry which is preliminary data.</text>
</comment>
<dbReference type="InterPro" id="IPR052895">
    <property type="entry name" value="HetReg/Transcr_Mod"/>
</dbReference>
<dbReference type="EMBL" id="JAULSU010000003">
    <property type="protein sequence ID" value="KAK0624122.1"/>
    <property type="molecule type" value="Genomic_DNA"/>
</dbReference>
<proteinExistence type="predicted"/>
<protein>
    <recommendedName>
        <fullName evidence="3">Heterokaryon incompatibility domain-containing protein</fullName>
    </recommendedName>
</protein>
<dbReference type="PANTHER" id="PTHR24148">
    <property type="entry name" value="ANKYRIN REPEAT DOMAIN-CONTAINING PROTEIN 39 HOMOLOG-RELATED"/>
    <property type="match status" value="1"/>
</dbReference>
<organism evidence="1 2">
    <name type="scientific">Immersiella caudata</name>
    <dbReference type="NCBI Taxonomy" id="314043"/>
    <lineage>
        <taxon>Eukaryota</taxon>
        <taxon>Fungi</taxon>
        <taxon>Dikarya</taxon>
        <taxon>Ascomycota</taxon>
        <taxon>Pezizomycotina</taxon>
        <taxon>Sordariomycetes</taxon>
        <taxon>Sordariomycetidae</taxon>
        <taxon>Sordariales</taxon>
        <taxon>Lasiosphaeriaceae</taxon>
        <taxon>Immersiella</taxon>
    </lineage>
</organism>
<accession>A0AA39WYS9</accession>
<dbReference type="Proteomes" id="UP001175000">
    <property type="component" value="Unassembled WGS sequence"/>
</dbReference>
<sequence length="382" mass="42697">TFDFTRIVESGYWNRLWIVQEVCLARELVLVFGGKMWRFEDVEGWEMLKRLRMAGGEGAKGGMVRVVEARAGRHGEGMRFERLVERFMSTGCQEGRDRVFGLLGLATDMRAATGDEDGDGALEEHLKRLDLMESCGEGEPKRGVGAIHVDYSRSFYDIWADAVKAIFFRARPMSTRFEDPSASVHERAVSIVRTAGVIQAALGDNVEVELESGPSTQLTERPTIQAMGYIAGEITELGPNYSALVGSFRAQQDWLNTCETAYDNPQDLETIRAVNESYSTRILGFGDKELNRIREIRSSGAVAWQGEKACYPSDRDKLKRGYELMWDDTRQRGMKSAAQETPDEQRICIGTERLVALVPPSAAVGDVIVRFWGCDAALVMRP</sequence>
<reference evidence="1" key="1">
    <citation type="submission" date="2023-06" db="EMBL/GenBank/DDBJ databases">
        <title>Genome-scale phylogeny and comparative genomics of the fungal order Sordariales.</title>
        <authorList>
            <consortium name="Lawrence Berkeley National Laboratory"/>
            <person name="Hensen N."/>
            <person name="Bonometti L."/>
            <person name="Westerberg I."/>
            <person name="Brannstrom I.O."/>
            <person name="Guillou S."/>
            <person name="Cros-Aarteil S."/>
            <person name="Calhoun S."/>
            <person name="Haridas S."/>
            <person name="Kuo A."/>
            <person name="Mondo S."/>
            <person name="Pangilinan J."/>
            <person name="Riley R."/>
            <person name="Labutti K."/>
            <person name="Andreopoulos B."/>
            <person name="Lipzen A."/>
            <person name="Chen C."/>
            <person name="Yanf M."/>
            <person name="Daum C."/>
            <person name="Ng V."/>
            <person name="Clum A."/>
            <person name="Steindorff A."/>
            <person name="Ohm R."/>
            <person name="Martin F."/>
            <person name="Silar P."/>
            <person name="Natvig D."/>
            <person name="Lalanne C."/>
            <person name="Gautier V."/>
            <person name="Ament-Velasquez S.L."/>
            <person name="Kruys A."/>
            <person name="Hutchinson M.I."/>
            <person name="Powell A.J."/>
            <person name="Barry K."/>
            <person name="Miller A.N."/>
            <person name="Grigoriev I.V."/>
            <person name="Debuchy R."/>
            <person name="Gladieux P."/>
            <person name="Thoren M.H."/>
            <person name="Johannesson H."/>
        </authorList>
    </citation>
    <scope>NUCLEOTIDE SEQUENCE</scope>
    <source>
        <strain evidence="1">CBS 606.72</strain>
    </source>
</reference>
<gene>
    <name evidence="1" type="ORF">B0T14DRAFT_407171</name>
</gene>
<evidence type="ECO:0000313" key="1">
    <source>
        <dbReference type="EMBL" id="KAK0624122.1"/>
    </source>
</evidence>
<dbReference type="PANTHER" id="PTHR24148:SF73">
    <property type="entry name" value="HET DOMAIN PROTEIN (AFU_ORTHOLOGUE AFUA_8G01020)"/>
    <property type="match status" value="1"/>
</dbReference>
<keyword evidence="2" id="KW-1185">Reference proteome</keyword>